<dbReference type="EC" id="2.3.1.16" evidence="1"/>
<keyword evidence="1" id="KW-0012">Acyltransferase</keyword>
<reference evidence="1 2" key="1">
    <citation type="submission" date="2024-06" db="EMBL/GenBank/DDBJ databases">
        <authorList>
            <person name="Li F."/>
        </authorList>
    </citation>
    <scope>NUCLEOTIDE SEQUENCE [LARGE SCALE GENOMIC DNA]</scope>
    <source>
        <strain evidence="1 2">GXAS 311</strain>
    </source>
</reference>
<dbReference type="Pfam" id="PF02803">
    <property type="entry name" value="Thiolase_C"/>
    <property type="match status" value="1"/>
</dbReference>
<dbReference type="InterPro" id="IPR020616">
    <property type="entry name" value="Thiolase_N"/>
</dbReference>
<dbReference type="PROSITE" id="PS00099">
    <property type="entry name" value="THIOLASE_3"/>
    <property type="match status" value="1"/>
</dbReference>
<proteinExistence type="predicted"/>
<dbReference type="PANTHER" id="PTHR42689:SF1">
    <property type="entry name" value="ACETYL-COA ACYLTRANSFERASE FADA2 (3-KETOACYL-COA THIOLASE) (BETA-KETOTHIOLASE)-RELATED"/>
    <property type="match status" value="1"/>
</dbReference>
<sequence>MTQKQDNNDSQAPSSTEQQPNSQSPVITTAPSIKGSYKRVAIVAGLRTPFAKQLTFFKNTSGIELGQMVVSELIAQADIDPILIERVVFGQALIQPDAPNIAREIVLAAGLPVTTDAFSLSKACATGFQTTATIAESIMAGSISVGIAGGADSSSVVPIGIHKKLASILMALTKAKTMKQRAKILSQVKARYLLPVPPSVKEYSTGLRMGDSAEQMARDFGITRERQDEFAHRSHELASQAWSKGWLANEVMTAYVEPFKETLSIDNNVRFESKLAAYSKLQPAFDKQFGTLTAANSTGLTDGASALLLMSEQKAKTLGYEPLGYIRSYGFAALGVEKNMLMGPAYAAPIALDKAGMQLSDLTLIDMHEAFAAQALCNVNAFASESFARENLNRSQPIGEIDWDKFNVLGGSLAYGHPFAATGGRMITQTLNELQRRGGGTALVTACAAGGLGAAMVLETE</sequence>
<dbReference type="Gene3D" id="3.40.47.10">
    <property type="match status" value="1"/>
</dbReference>
<dbReference type="GO" id="GO:0003988">
    <property type="term" value="F:acetyl-CoA C-acyltransferase activity"/>
    <property type="evidence" value="ECO:0007669"/>
    <property type="project" value="UniProtKB-EC"/>
</dbReference>
<dbReference type="Pfam" id="PF00108">
    <property type="entry name" value="Thiolase_N"/>
    <property type="match status" value="1"/>
</dbReference>
<dbReference type="PROSITE" id="PS00737">
    <property type="entry name" value="THIOLASE_2"/>
    <property type="match status" value="1"/>
</dbReference>
<dbReference type="NCBIfam" id="TIGR01930">
    <property type="entry name" value="AcCoA-C-Actrans"/>
    <property type="match status" value="1"/>
</dbReference>
<dbReference type="InterPro" id="IPR020617">
    <property type="entry name" value="Thiolase_C"/>
</dbReference>
<keyword evidence="2" id="KW-1185">Reference proteome</keyword>
<dbReference type="InterPro" id="IPR002155">
    <property type="entry name" value="Thiolase"/>
</dbReference>
<organism evidence="1 2">
    <name type="scientific">Aliikangiella maris</name>
    <dbReference type="NCBI Taxonomy" id="3162458"/>
    <lineage>
        <taxon>Bacteria</taxon>
        <taxon>Pseudomonadati</taxon>
        <taxon>Pseudomonadota</taxon>
        <taxon>Gammaproteobacteria</taxon>
        <taxon>Oceanospirillales</taxon>
        <taxon>Pleioneaceae</taxon>
        <taxon>Aliikangiella</taxon>
    </lineage>
</organism>
<accession>A0ABV2BR09</accession>
<dbReference type="InterPro" id="IPR050521">
    <property type="entry name" value="3-ketoacyl-CoA_Thiolase"/>
</dbReference>
<keyword evidence="1" id="KW-0808">Transferase</keyword>
<dbReference type="CDD" id="cd00751">
    <property type="entry name" value="thiolase"/>
    <property type="match status" value="1"/>
</dbReference>
<dbReference type="InterPro" id="IPR016039">
    <property type="entry name" value="Thiolase-like"/>
</dbReference>
<evidence type="ECO:0000313" key="1">
    <source>
        <dbReference type="EMBL" id="MET1254376.1"/>
    </source>
</evidence>
<gene>
    <name evidence="1" type="primary">fadI</name>
    <name evidence="1" type="ORF">ABVT43_04485</name>
</gene>
<dbReference type="InterPro" id="IPR020613">
    <property type="entry name" value="Thiolase_CS"/>
</dbReference>
<evidence type="ECO:0000313" key="2">
    <source>
        <dbReference type="Proteomes" id="UP001548189"/>
    </source>
</evidence>
<dbReference type="PANTHER" id="PTHR42689">
    <property type="entry name" value="ACETYL-COA ACYLTRANSFERASE FADA2 (3-KETOACYL-COA THIOLASE) (BETA-KETOTHIOLASE)-RELATED"/>
    <property type="match status" value="1"/>
</dbReference>
<dbReference type="Proteomes" id="UP001548189">
    <property type="component" value="Unassembled WGS sequence"/>
</dbReference>
<comment type="caution">
    <text evidence="1">The sequence shown here is derived from an EMBL/GenBank/DDBJ whole genome shotgun (WGS) entry which is preliminary data.</text>
</comment>
<dbReference type="NCBIfam" id="NF006516">
    <property type="entry name" value="PRK08963.1"/>
    <property type="match status" value="1"/>
</dbReference>
<protein>
    <submittedName>
        <fullName evidence="1">Acetyl-CoA C-acyltransferase FadI</fullName>
        <ecNumber evidence="1">2.3.1.16</ecNumber>
    </submittedName>
</protein>
<name>A0ABV2BR09_9GAMM</name>
<dbReference type="SUPFAM" id="SSF53901">
    <property type="entry name" value="Thiolase-like"/>
    <property type="match status" value="2"/>
</dbReference>
<dbReference type="InterPro" id="IPR020610">
    <property type="entry name" value="Thiolase_AS"/>
</dbReference>
<dbReference type="EMBL" id="JBEVCJ010000003">
    <property type="protein sequence ID" value="MET1254376.1"/>
    <property type="molecule type" value="Genomic_DNA"/>
</dbReference>